<dbReference type="GO" id="GO:0046872">
    <property type="term" value="F:metal ion binding"/>
    <property type="evidence" value="ECO:0007669"/>
    <property type="project" value="UniProtKB-KW"/>
</dbReference>
<dbReference type="Gene3D" id="2.60.120.330">
    <property type="entry name" value="B-lactam Antibiotic, Isopenicillin N Synthase, Chain"/>
    <property type="match status" value="1"/>
</dbReference>
<dbReference type="FunFam" id="2.60.120.330:FF:000038">
    <property type="entry name" value="Si:dkey-10o6.2"/>
    <property type="match status" value="1"/>
</dbReference>
<proteinExistence type="inferred from homology"/>
<dbReference type="OrthoDB" id="288590at2759"/>
<comment type="similarity">
    <text evidence="1">Belongs to the iron/ascorbate-dependent oxidoreductase family.</text>
</comment>
<dbReference type="Proteomes" id="UP000789390">
    <property type="component" value="Unassembled WGS sequence"/>
</dbReference>
<evidence type="ECO:0000313" key="4">
    <source>
        <dbReference type="Proteomes" id="UP000789390"/>
    </source>
</evidence>
<sequence>MKRSIPIIDLADIGLDNAEEPKKSTLDRVSKELDDAFAKIGFVYLKNHGIDNPTVDAVLRASQTFFELPENCKDLYRRNSTQYEGYSGIDQEILESKNLHEVREAYDITSLDSFFPDKHQPEFRKTITQLVPKLCKLSHRLLRCLAIALDLDEEYFTRCHTMMCQGSEKNATTFRTLFYPSLADTAIKAGVERCGQHSDYGTFTLLFQDDIGGLEVLSGGEWIAATPIPGTILVNVGDLMQFWTANRYPATIHRVRVPEEEIRRRLPRQSLAFFVHPDNEVMVSPLNGPNNHSPISALAHLNLRYSQTYKY</sequence>
<reference evidence="3" key="1">
    <citation type="submission" date="2021-11" db="EMBL/GenBank/DDBJ databases">
        <authorList>
            <person name="Schell T."/>
        </authorList>
    </citation>
    <scope>NUCLEOTIDE SEQUENCE</scope>
    <source>
        <strain evidence="3">M5</strain>
    </source>
</reference>
<dbReference type="InterPro" id="IPR005123">
    <property type="entry name" value="Oxoglu/Fe-dep_dioxygenase_dom"/>
</dbReference>
<keyword evidence="1" id="KW-0408">Iron</keyword>
<accession>A0A8J2RKX7</accession>
<dbReference type="InterPro" id="IPR050231">
    <property type="entry name" value="Iron_ascorbate_oxido_reductase"/>
</dbReference>
<dbReference type="InterPro" id="IPR044861">
    <property type="entry name" value="IPNS-like_FE2OG_OXY"/>
</dbReference>
<keyword evidence="1" id="KW-0560">Oxidoreductase</keyword>
<dbReference type="AlphaFoldDB" id="A0A8J2RKX7"/>
<evidence type="ECO:0000259" key="2">
    <source>
        <dbReference type="PROSITE" id="PS51471"/>
    </source>
</evidence>
<dbReference type="Pfam" id="PF14226">
    <property type="entry name" value="DIOX_N"/>
    <property type="match status" value="1"/>
</dbReference>
<dbReference type="PRINTS" id="PR00682">
    <property type="entry name" value="IPNSYNTHASE"/>
</dbReference>
<dbReference type="SUPFAM" id="SSF51197">
    <property type="entry name" value="Clavaminate synthase-like"/>
    <property type="match status" value="1"/>
</dbReference>
<comment type="caution">
    <text evidence="3">The sequence shown here is derived from an EMBL/GenBank/DDBJ whole genome shotgun (WGS) entry which is preliminary data.</text>
</comment>
<evidence type="ECO:0000313" key="3">
    <source>
        <dbReference type="EMBL" id="CAH0101833.1"/>
    </source>
</evidence>
<dbReference type="InterPro" id="IPR026992">
    <property type="entry name" value="DIOX_N"/>
</dbReference>
<evidence type="ECO:0000256" key="1">
    <source>
        <dbReference type="RuleBase" id="RU003682"/>
    </source>
</evidence>
<dbReference type="EMBL" id="CAKKLH010000068">
    <property type="protein sequence ID" value="CAH0101833.1"/>
    <property type="molecule type" value="Genomic_DNA"/>
</dbReference>
<name>A0A8J2RKX7_9CRUS</name>
<feature type="domain" description="Fe2OG dioxygenase" evidence="2">
    <location>
        <begin position="170"/>
        <end position="277"/>
    </location>
</feature>
<dbReference type="PANTHER" id="PTHR47990">
    <property type="entry name" value="2-OXOGLUTARATE (2OG) AND FE(II)-DEPENDENT OXYGENASE SUPERFAMILY PROTEIN-RELATED"/>
    <property type="match status" value="1"/>
</dbReference>
<organism evidence="3 4">
    <name type="scientific">Daphnia galeata</name>
    <dbReference type="NCBI Taxonomy" id="27404"/>
    <lineage>
        <taxon>Eukaryota</taxon>
        <taxon>Metazoa</taxon>
        <taxon>Ecdysozoa</taxon>
        <taxon>Arthropoda</taxon>
        <taxon>Crustacea</taxon>
        <taxon>Branchiopoda</taxon>
        <taxon>Diplostraca</taxon>
        <taxon>Cladocera</taxon>
        <taxon>Anomopoda</taxon>
        <taxon>Daphniidae</taxon>
        <taxon>Daphnia</taxon>
    </lineage>
</organism>
<keyword evidence="4" id="KW-1185">Reference proteome</keyword>
<keyword evidence="1" id="KW-0479">Metal-binding</keyword>
<protein>
    <recommendedName>
        <fullName evidence="2">Fe2OG dioxygenase domain-containing protein</fullName>
    </recommendedName>
</protein>
<dbReference type="PROSITE" id="PS51471">
    <property type="entry name" value="FE2OG_OXY"/>
    <property type="match status" value="1"/>
</dbReference>
<dbReference type="GO" id="GO:0016491">
    <property type="term" value="F:oxidoreductase activity"/>
    <property type="evidence" value="ECO:0007669"/>
    <property type="project" value="UniProtKB-KW"/>
</dbReference>
<gene>
    <name evidence="3" type="ORF">DGAL_LOCUS4194</name>
</gene>
<dbReference type="InterPro" id="IPR027443">
    <property type="entry name" value="IPNS-like_sf"/>
</dbReference>
<dbReference type="Pfam" id="PF03171">
    <property type="entry name" value="2OG-FeII_Oxy"/>
    <property type="match status" value="1"/>
</dbReference>